<keyword evidence="2" id="KW-0472">Membrane</keyword>
<keyword evidence="2" id="KW-1133">Transmembrane helix</keyword>
<dbReference type="RefSeq" id="WP_270885538.1">
    <property type="nucleotide sequence ID" value="NZ_JAQFVF010000089.1"/>
</dbReference>
<dbReference type="EMBL" id="JBHSMJ010000025">
    <property type="protein sequence ID" value="MFC5450245.1"/>
    <property type="molecule type" value="Genomic_DNA"/>
</dbReference>
<sequence length="187" mass="20580">MEKLIFFLLDHWYIIAVILAIYYQIRKGWKSATKTNPTKREGQMGMPSFGGRPGTTARPQEAPKPAEVPVQGRYAGAGQRTSQQGEQRAMTPPARRNSREAYSTVAAPVLREPSPGAPDDSLAVHRKASPFRSAARDNAIAEPESAEAAPAAREQQPLQLTPQQLAQGVAWAEILGPPRSKQPYRRR</sequence>
<evidence type="ECO:0000313" key="3">
    <source>
        <dbReference type="EMBL" id="MFC5450245.1"/>
    </source>
</evidence>
<keyword evidence="4" id="KW-1185">Reference proteome</keyword>
<feature type="region of interest" description="Disordered" evidence="1">
    <location>
        <begin position="34"/>
        <end position="164"/>
    </location>
</feature>
<evidence type="ECO:0000256" key="2">
    <source>
        <dbReference type="SAM" id="Phobius"/>
    </source>
</evidence>
<dbReference type="Proteomes" id="UP001596044">
    <property type="component" value="Unassembled WGS sequence"/>
</dbReference>
<evidence type="ECO:0000313" key="4">
    <source>
        <dbReference type="Proteomes" id="UP001596044"/>
    </source>
</evidence>
<feature type="transmembrane region" description="Helical" evidence="2">
    <location>
        <begin position="6"/>
        <end position="25"/>
    </location>
</feature>
<accession>A0ABW0KAC5</accession>
<feature type="compositionally biased region" description="Low complexity" evidence="1">
    <location>
        <begin position="140"/>
        <end position="164"/>
    </location>
</feature>
<name>A0ABW0KAC5_9BACL</name>
<proteinExistence type="predicted"/>
<organism evidence="3 4">
    <name type="scientific">Paenibacillus aestuarii</name>
    <dbReference type="NCBI Taxonomy" id="516965"/>
    <lineage>
        <taxon>Bacteria</taxon>
        <taxon>Bacillati</taxon>
        <taxon>Bacillota</taxon>
        <taxon>Bacilli</taxon>
        <taxon>Bacillales</taxon>
        <taxon>Paenibacillaceae</taxon>
        <taxon>Paenibacillus</taxon>
    </lineage>
</organism>
<protein>
    <submittedName>
        <fullName evidence="3">Uncharacterized protein</fullName>
    </submittedName>
</protein>
<gene>
    <name evidence="3" type="ORF">ACFPOG_18510</name>
</gene>
<comment type="caution">
    <text evidence="3">The sequence shown here is derived from an EMBL/GenBank/DDBJ whole genome shotgun (WGS) entry which is preliminary data.</text>
</comment>
<reference evidence="4" key="1">
    <citation type="journal article" date="2019" name="Int. J. Syst. Evol. Microbiol.">
        <title>The Global Catalogue of Microorganisms (GCM) 10K type strain sequencing project: providing services to taxonomists for standard genome sequencing and annotation.</title>
        <authorList>
            <consortium name="The Broad Institute Genomics Platform"/>
            <consortium name="The Broad Institute Genome Sequencing Center for Infectious Disease"/>
            <person name="Wu L."/>
            <person name="Ma J."/>
        </authorList>
    </citation>
    <scope>NUCLEOTIDE SEQUENCE [LARGE SCALE GENOMIC DNA]</scope>
    <source>
        <strain evidence="4">KACC 11904</strain>
    </source>
</reference>
<keyword evidence="2" id="KW-0812">Transmembrane</keyword>
<evidence type="ECO:0000256" key="1">
    <source>
        <dbReference type="SAM" id="MobiDB-lite"/>
    </source>
</evidence>